<dbReference type="EMBL" id="PJCJ01000009">
    <property type="protein sequence ID" value="PLV13462.1"/>
    <property type="molecule type" value="Genomic_DNA"/>
</dbReference>
<reference evidence="2 3" key="1">
    <citation type="submission" date="2017-12" db="EMBL/GenBank/DDBJ databases">
        <title>Detection of the carbapenemase gene blaVIM-5 in members of the Pseudomonas putida group isolated from polluted Nigerian wetlands.</title>
        <authorList>
            <person name="Adelowo O."/>
            <person name="Vollmers J."/>
            <person name="Maeusezahl I."/>
            <person name="Kaster A.-K."/>
            <person name="Mueller J.A."/>
        </authorList>
    </citation>
    <scope>NUCLEOTIDE SEQUENCE [LARGE SCALE GENOMIC DNA]</scope>
    <source>
        <strain evidence="2 3">MR69</strain>
    </source>
</reference>
<proteinExistence type="predicted"/>
<name>A0ABX4TZE6_PSEDL</name>
<evidence type="ECO:0000313" key="3">
    <source>
        <dbReference type="Proteomes" id="UP000234744"/>
    </source>
</evidence>
<comment type="caution">
    <text evidence="2">The sequence shown here is derived from an EMBL/GenBank/DDBJ whole genome shotgun (WGS) entry which is preliminary data.</text>
</comment>
<keyword evidence="3" id="KW-1185">Reference proteome</keyword>
<sequence>MTRQSCPEPTKTASNSYERKMVRQRPRFLNQETLDKVVREHHAHLIELANRTPEKAGSSRQNWRG</sequence>
<gene>
    <name evidence="2" type="ORF">CXG47_16790</name>
</gene>
<evidence type="ECO:0000313" key="2">
    <source>
        <dbReference type="EMBL" id="PLV13462.1"/>
    </source>
</evidence>
<accession>A0ABX4TZE6</accession>
<evidence type="ECO:0000256" key="1">
    <source>
        <dbReference type="SAM" id="MobiDB-lite"/>
    </source>
</evidence>
<feature type="region of interest" description="Disordered" evidence="1">
    <location>
        <begin position="1"/>
        <end position="25"/>
    </location>
</feature>
<protein>
    <submittedName>
        <fullName evidence="2">Uncharacterized protein</fullName>
    </submittedName>
</protein>
<feature type="compositionally biased region" description="Polar residues" evidence="1">
    <location>
        <begin position="1"/>
        <end position="16"/>
    </location>
</feature>
<dbReference type="Proteomes" id="UP000234744">
    <property type="component" value="Unassembled WGS sequence"/>
</dbReference>
<organism evidence="2 3">
    <name type="scientific">Pseudomonas plecoglossicida</name>
    <dbReference type="NCBI Taxonomy" id="70775"/>
    <lineage>
        <taxon>Bacteria</taxon>
        <taxon>Pseudomonadati</taxon>
        <taxon>Pseudomonadota</taxon>
        <taxon>Gammaproteobacteria</taxon>
        <taxon>Pseudomonadales</taxon>
        <taxon>Pseudomonadaceae</taxon>
        <taxon>Pseudomonas</taxon>
    </lineage>
</organism>